<dbReference type="OrthoDB" id="8556561at2"/>
<evidence type="ECO:0000313" key="3">
    <source>
        <dbReference type="Proteomes" id="UP000199657"/>
    </source>
</evidence>
<gene>
    <name evidence="2" type="ORF">SAMN04488052_103318</name>
</gene>
<feature type="region of interest" description="Disordered" evidence="1">
    <location>
        <begin position="264"/>
        <end position="322"/>
    </location>
</feature>
<dbReference type="AlphaFoldDB" id="A0A1H8T186"/>
<feature type="compositionally biased region" description="Low complexity" evidence="1">
    <location>
        <begin position="295"/>
        <end position="306"/>
    </location>
</feature>
<evidence type="ECO:0000256" key="1">
    <source>
        <dbReference type="SAM" id="MobiDB-lite"/>
    </source>
</evidence>
<dbReference type="RefSeq" id="WP_091642761.1">
    <property type="nucleotide sequence ID" value="NZ_FOEG01000003.1"/>
</dbReference>
<protein>
    <submittedName>
        <fullName evidence="2">Uncharacterized protein</fullName>
    </submittedName>
</protein>
<evidence type="ECO:0000313" key="2">
    <source>
        <dbReference type="EMBL" id="SEO84263.1"/>
    </source>
</evidence>
<dbReference type="NCBIfam" id="NF040582">
    <property type="entry name" value="STY4528_fam"/>
    <property type="match status" value="1"/>
</dbReference>
<feature type="region of interest" description="Disordered" evidence="1">
    <location>
        <begin position="388"/>
        <end position="463"/>
    </location>
</feature>
<feature type="compositionally biased region" description="Basic and acidic residues" evidence="1">
    <location>
        <begin position="419"/>
        <end position="430"/>
    </location>
</feature>
<feature type="compositionally biased region" description="Low complexity" evidence="1">
    <location>
        <begin position="395"/>
        <end position="404"/>
    </location>
</feature>
<organism evidence="2 3">
    <name type="scientific">Aquisalimonas asiatica</name>
    <dbReference type="NCBI Taxonomy" id="406100"/>
    <lineage>
        <taxon>Bacteria</taxon>
        <taxon>Pseudomonadati</taxon>
        <taxon>Pseudomonadota</taxon>
        <taxon>Gammaproteobacteria</taxon>
        <taxon>Chromatiales</taxon>
        <taxon>Ectothiorhodospiraceae</taxon>
        <taxon>Aquisalimonas</taxon>
    </lineage>
</organism>
<feature type="region of interest" description="Disordered" evidence="1">
    <location>
        <begin position="1"/>
        <end position="38"/>
    </location>
</feature>
<dbReference type="InterPro" id="IPR047749">
    <property type="entry name" value="STY4528-like"/>
</dbReference>
<dbReference type="STRING" id="406100.SAMN04488052_103318"/>
<reference evidence="2 3" key="1">
    <citation type="submission" date="2016-10" db="EMBL/GenBank/DDBJ databases">
        <authorList>
            <person name="de Groot N.N."/>
        </authorList>
    </citation>
    <scope>NUCLEOTIDE SEQUENCE [LARGE SCALE GENOMIC DNA]</scope>
    <source>
        <strain evidence="2 3">CGMCC 1.6291</strain>
    </source>
</reference>
<keyword evidence="3" id="KW-1185">Reference proteome</keyword>
<sequence>MATDSASSARPQGLQGAMAEAARQLCEAPTSAEATDSDGGAVLYAGNWQDTHPRRLLYDPALEARDKIAWMVIKAHSDPRTPAAFPSYHDFAAAGVGSKPTIAASIALLRITRWISLCQQVRDEKGRYRGNIYALHDEPVCVAEAMELDEGYVGFVREMCNHYHSRVRMVAEAVLATIRAGLMDGTEFTDSQDFTSRFEIRLSAHQANADAFATGAFGAALRGHHGPPEADRSQVAGNAETTAAQVHQMNPDTLVSELNSACDDRVKPLNPVNTEEKSRTSSQVKQLNRSRARRGSSGSSSQTTTTGGSGTSGADGDEQSPLEYPRQLTKDQRELARLCLGELDPEAAQQVLDELAGCLEDRERTPIRNPIRYLSKLARAARNGTFVPTYSQQRRSASAPSMGPGSPPPPARPSQPENDQDRLSRRRGAEELAQLLKAAGKSVPAELAAQLGQDHSTKNGERS</sequence>
<accession>A0A1H8T186</accession>
<dbReference type="EMBL" id="FOEG01000003">
    <property type="protein sequence ID" value="SEO84263.1"/>
    <property type="molecule type" value="Genomic_DNA"/>
</dbReference>
<dbReference type="Proteomes" id="UP000199657">
    <property type="component" value="Unassembled WGS sequence"/>
</dbReference>
<name>A0A1H8T186_9GAMM</name>
<feature type="compositionally biased region" description="Polar residues" evidence="1">
    <location>
        <begin position="1"/>
        <end position="10"/>
    </location>
</feature>
<proteinExistence type="predicted"/>